<dbReference type="PANTHER" id="PTHR43394:SF11">
    <property type="entry name" value="ATP-BINDING CASSETTE TRANSPORTER"/>
    <property type="match status" value="1"/>
</dbReference>
<dbReference type="InterPro" id="IPR039421">
    <property type="entry name" value="Type_1_exporter"/>
</dbReference>
<dbReference type="GO" id="GO:0005886">
    <property type="term" value="C:plasma membrane"/>
    <property type="evidence" value="ECO:0007669"/>
    <property type="project" value="UniProtKB-SubCell"/>
</dbReference>
<protein>
    <submittedName>
        <fullName evidence="15">ATP binding cassette subfamily B19</fullName>
    </submittedName>
</protein>
<keyword evidence="9 12" id="KW-0472">Membrane</keyword>
<feature type="region of interest" description="Disordered" evidence="11">
    <location>
        <begin position="1"/>
        <end position="66"/>
    </location>
</feature>
<sequence>MADSSFEIDYHSTGRSRNYHQRRQLRHPSTPVNSQYDSRSFTQFSFTNTPNRLRQTPSTPFATDNDTSWQDELSWQFQPTGWNDTRSLGAALSPWAASTPSNRHIFQRSANDYYLSRTHGGFRTFTNPYYDQSSYGAVPAGRLELQSYAARNNERSVVHVRDYSSAAYSKSHHGISRPISQAIKGGARRNASPLVDQDELSMIDYDSEDVEKQGELLQTDTNLHGDKDSRWISVSHAYMEDDGVSPLYHSTPHGGHDHHGHELSRSRHDDLLSAYEANRSTSRDYVPGKYPYDDIDQASEYEDEDYDEEDDDNEEAARRQVGLFSLFKYSTKWDMVLVFLGCLGALINGGSLPWYSYFFGDFVNRIAKHSDDNMMKEVERICLLMTGVAALVVVGAYLEITCWRLVGERSAHRIRNLYLSAVLRQDITFYDTKVSTSDIMHGISSDVAQIQEVMGEKMAHFIHHIFTFICGYWVGFLRSWKVSLVVLSVTPLTMFCGIAYKAIYVGLATKEEVSYRKAGGVAEQAISSIRTVFSFVAEDKLARKYADLLMKSVPIGAKIGFAKGAGMGVIYLVTYSTWALAFWYGSILVARKEISGGDAIACFFGVNVGGRGLALSLSYFAQFAQGTVAATRVYEIIDRIPDIDPYSPHGRILSTVGGRIEIKGVTFAYPSRPETVILRSLNLVIPSAKTLALVGASGGGKSTVFALIERFYDPINGVVTLDGNDLRTLQVKWLRGQIGMVGQEPVLFATSILENVMMGKENATKKEAINACIAANAHSFISGLPFGYDTQVGDRGTQLSGGQKQRIALARAMIKNPRILLLDEPTSALDQESESVVQQAIDKISTGRTTIVIAHRLATVRNANTIAVLDQGSVVEIGDHRQLMENAGAYYDLVKLATEAVSKSALKQEDAAKDMEFSIYEKSVDLRSKNAFETSKSRYLKSMQAENQQEEEMQESAKPRKYQLSEIWGLQRPEIVKLLLGFLLGMHAGAILSVFPYLLGEALTIYFEDNKFKLKRDVGRLCLILVGLGFGCIISMTGQQGLCGWAGTKLTVRIRDLLFRSILKQEPGWFDFEENSVGVLVSKLSIDCISFRSVLGDRLSVLLMGLSSAAVGLGLSFYLQWRLALLAAALTPFTLGASYLSLIINVGPKLDNSSYAKASTIAAGAVSSIRTVATFSAQDQIVESFDRALAEPKKKSVKRSQVLGLTLGFSQGAMYGAYTLTLWFGAYLVKQGETNIGVVYKIFLILVLSSFSVGQLAGLAPDTSMAAPAIAAIFDIIHRKPLIRSDRDRGKKIDRSNLLDIELKMVTFAYPSRPEIIVLRDFCLKVKGGSTVALVGGSGSGKSTVVWLIQRFYDPNQGKVTMGGVDLRDFNVKWLRSQTALVGQEPALFSGSIRENIAFGNPNASRAEIEEAASEAYIHKFICSLPQGYETQVGESGVQLSGGQKQRIAIARAILKRSRVLLLDEASSALDLESEKNVQEALRKISKRATTVIVAHRLSTIREADMIAVVKDGAVVEYGSHDALLNSHRNGLYASMVRAETETNAFA</sequence>
<evidence type="ECO:0000259" key="14">
    <source>
        <dbReference type="PROSITE" id="PS50929"/>
    </source>
</evidence>
<dbReference type="FunFam" id="1.20.1560.10:FF:000155">
    <property type="entry name" value="ATP-binding cassette transporter, subfamily B, member 2, group MDR/PGP protein PpABCB2"/>
    <property type="match status" value="1"/>
</dbReference>
<gene>
    <name evidence="15" type="primary">ABCB19</name>
    <name evidence="15" type="ORF">Potri.001G165000</name>
</gene>
<dbReference type="FunFam" id="3.40.50.300:FF:002064">
    <property type="entry name" value="Multidrug resistance protein 1, 2, 3"/>
    <property type="match status" value="1"/>
</dbReference>
<dbReference type="GO" id="GO:0005743">
    <property type="term" value="C:mitochondrial inner membrane"/>
    <property type="evidence" value="ECO:0007669"/>
    <property type="project" value="TreeGrafter"/>
</dbReference>
<reference evidence="15" key="1">
    <citation type="journal article" date="2018" name="New Phytol.">
        <title>Genetic variants in microRNA biogenesis genes as novel indicators for secondary growth in Populus.</title>
        <authorList>
            <person name="Chen B."/>
            <person name="Chen J."/>
            <person name="Du Q."/>
            <person name="Zhou D."/>
            <person name="Wang L."/>
            <person name="Xie J."/>
            <person name="Li Y."/>
            <person name="Zhang D."/>
        </authorList>
    </citation>
    <scope>NUCLEOTIDE SEQUENCE</scope>
</reference>
<evidence type="ECO:0000313" key="15">
    <source>
        <dbReference type="EMBL" id="AXY97534.1"/>
    </source>
</evidence>
<dbReference type="GO" id="GO:0015421">
    <property type="term" value="F:ABC-type oligopeptide transporter activity"/>
    <property type="evidence" value="ECO:0007669"/>
    <property type="project" value="TreeGrafter"/>
</dbReference>
<feature type="domain" description="ABC transmembrane type-1" evidence="14">
    <location>
        <begin position="979"/>
        <end position="1265"/>
    </location>
</feature>
<keyword evidence="4 12" id="KW-0812">Transmembrane</keyword>
<dbReference type="Pfam" id="PF00664">
    <property type="entry name" value="ABC_membrane"/>
    <property type="match status" value="2"/>
</dbReference>
<dbReference type="EMBL" id="MF463277">
    <property type="protein sequence ID" value="AXY97534.1"/>
    <property type="molecule type" value="mRNA"/>
</dbReference>
<dbReference type="GO" id="GO:0016887">
    <property type="term" value="F:ATP hydrolysis activity"/>
    <property type="evidence" value="ECO:0007669"/>
    <property type="project" value="InterPro"/>
</dbReference>
<dbReference type="GO" id="GO:0005524">
    <property type="term" value="F:ATP binding"/>
    <property type="evidence" value="ECO:0007669"/>
    <property type="project" value="UniProtKB-KW"/>
</dbReference>
<feature type="compositionally biased region" description="Basic residues" evidence="11">
    <location>
        <begin position="17"/>
        <end position="26"/>
    </location>
</feature>
<evidence type="ECO:0000256" key="5">
    <source>
        <dbReference type="ARBA" id="ARBA00022737"/>
    </source>
</evidence>
<dbReference type="Gene3D" id="1.20.1560.10">
    <property type="entry name" value="ABC transporter type 1, transmembrane domain"/>
    <property type="match status" value="2"/>
</dbReference>
<feature type="domain" description="ABC transmembrane type-1" evidence="14">
    <location>
        <begin position="339"/>
        <end position="625"/>
    </location>
</feature>
<feature type="domain" description="ABC transporter" evidence="13">
    <location>
        <begin position="1301"/>
        <end position="1537"/>
    </location>
</feature>
<evidence type="ECO:0000256" key="12">
    <source>
        <dbReference type="SAM" id="Phobius"/>
    </source>
</evidence>
<feature type="compositionally biased region" description="Acidic residues" evidence="11">
    <location>
        <begin position="293"/>
        <end position="314"/>
    </location>
</feature>
<dbReference type="Pfam" id="PF00005">
    <property type="entry name" value="ABC_tran"/>
    <property type="match status" value="2"/>
</dbReference>
<dbReference type="InterPro" id="IPR027417">
    <property type="entry name" value="P-loop_NTPase"/>
</dbReference>
<feature type="transmembrane region" description="Helical" evidence="12">
    <location>
        <begin position="1099"/>
        <end position="1119"/>
    </location>
</feature>
<dbReference type="PROSITE" id="PS50929">
    <property type="entry name" value="ABC_TM1F"/>
    <property type="match status" value="2"/>
</dbReference>
<dbReference type="CDD" id="cd03249">
    <property type="entry name" value="ABC_MTABC3_MDL1_MDL2"/>
    <property type="match status" value="2"/>
</dbReference>
<dbReference type="InterPro" id="IPR017871">
    <property type="entry name" value="ABC_transporter-like_CS"/>
</dbReference>
<feature type="transmembrane region" description="Helical" evidence="12">
    <location>
        <begin position="978"/>
        <end position="998"/>
    </location>
</feature>
<proteinExistence type="evidence at transcript level"/>
<dbReference type="PANTHER" id="PTHR43394">
    <property type="entry name" value="ATP-DEPENDENT PERMEASE MDL1, MITOCHONDRIAL"/>
    <property type="match status" value="1"/>
</dbReference>
<dbReference type="InterPro" id="IPR036640">
    <property type="entry name" value="ABC1_TM_sf"/>
</dbReference>
<organism evidence="15">
    <name type="scientific">Populus tomentosa</name>
    <name type="common">Chinese white poplar</name>
    <dbReference type="NCBI Taxonomy" id="118781"/>
    <lineage>
        <taxon>Eukaryota</taxon>
        <taxon>Viridiplantae</taxon>
        <taxon>Streptophyta</taxon>
        <taxon>Embryophyta</taxon>
        <taxon>Tracheophyta</taxon>
        <taxon>Spermatophyta</taxon>
        <taxon>Magnoliopsida</taxon>
        <taxon>eudicotyledons</taxon>
        <taxon>Gunneridae</taxon>
        <taxon>Pentapetalae</taxon>
        <taxon>rosids</taxon>
        <taxon>fabids</taxon>
        <taxon>Malpighiales</taxon>
        <taxon>Salicaceae</taxon>
        <taxon>Saliceae</taxon>
        <taxon>Populus</taxon>
    </lineage>
</organism>
<feature type="region of interest" description="Disordered" evidence="11">
    <location>
        <begin position="243"/>
        <end position="265"/>
    </location>
</feature>
<keyword evidence="6" id="KW-0547">Nucleotide-binding</keyword>
<keyword evidence="10" id="KW-0325">Glycoprotein</keyword>
<name>A0A385JHN6_POPTO</name>
<dbReference type="InterPro" id="IPR011527">
    <property type="entry name" value="ABC1_TM_dom"/>
</dbReference>
<feature type="compositionally biased region" description="Basic and acidic residues" evidence="11">
    <location>
        <begin position="254"/>
        <end position="265"/>
    </location>
</feature>
<evidence type="ECO:0000256" key="1">
    <source>
        <dbReference type="ARBA" id="ARBA00004651"/>
    </source>
</evidence>
<dbReference type="Gene3D" id="3.40.50.300">
    <property type="entry name" value="P-loop containing nucleotide triphosphate hydrolases"/>
    <property type="match status" value="2"/>
</dbReference>
<feature type="transmembrane region" description="Helical" evidence="12">
    <location>
        <begin position="1238"/>
        <end position="1260"/>
    </location>
</feature>
<evidence type="ECO:0000259" key="13">
    <source>
        <dbReference type="PROSITE" id="PS50893"/>
    </source>
</evidence>
<feature type="transmembrane region" description="Helical" evidence="12">
    <location>
        <begin position="1018"/>
        <end position="1036"/>
    </location>
</feature>
<dbReference type="GO" id="GO:0090374">
    <property type="term" value="P:oligopeptide export from mitochondrion"/>
    <property type="evidence" value="ECO:0007669"/>
    <property type="project" value="TreeGrafter"/>
</dbReference>
<keyword evidence="8 12" id="KW-1133">Transmembrane helix</keyword>
<feature type="transmembrane region" description="Helical" evidence="12">
    <location>
        <begin position="381"/>
        <end position="400"/>
    </location>
</feature>
<feature type="transmembrane region" description="Helical" evidence="12">
    <location>
        <begin position="484"/>
        <end position="507"/>
    </location>
</feature>
<evidence type="ECO:0000256" key="6">
    <source>
        <dbReference type="ARBA" id="ARBA00022741"/>
    </source>
</evidence>
<feature type="transmembrane region" description="Helical" evidence="12">
    <location>
        <begin position="461"/>
        <end position="477"/>
    </location>
</feature>
<dbReference type="CDD" id="cd18577">
    <property type="entry name" value="ABC_6TM_Pgp_ABCB1_D1_like"/>
    <property type="match status" value="1"/>
</dbReference>
<evidence type="ECO:0000256" key="2">
    <source>
        <dbReference type="ARBA" id="ARBA00007577"/>
    </source>
</evidence>
<feature type="transmembrane region" description="Helical" evidence="12">
    <location>
        <begin position="569"/>
        <end position="590"/>
    </location>
</feature>
<dbReference type="SMART" id="SM00382">
    <property type="entry name" value="AAA"/>
    <property type="match status" value="2"/>
</dbReference>
<feature type="region of interest" description="Disordered" evidence="11">
    <location>
        <begin position="282"/>
        <end position="314"/>
    </location>
</feature>
<feature type="compositionally biased region" description="Polar residues" evidence="11">
    <location>
        <begin position="30"/>
        <end position="66"/>
    </location>
</feature>
<dbReference type="InterPro" id="IPR003593">
    <property type="entry name" value="AAA+_ATPase"/>
</dbReference>
<evidence type="ECO:0000256" key="9">
    <source>
        <dbReference type="ARBA" id="ARBA00023136"/>
    </source>
</evidence>
<feature type="transmembrane region" description="Helical" evidence="12">
    <location>
        <begin position="1125"/>
        <end position="1147"/>
    </location>
</feature>
<accession>A0A385JHN6</accession>
<feature type="domain" description="ABC transporter" evidence="13">
    <location>
        <begin position="660"/>
        <end position="896"/>
    </location>
</feature>
<dbReference type="InterPro" id="IPR003439">
    <property type="entry name" value="ABC_transporter-like_ATP-bd"/>
</dbReference>
<evidence type="ECO:0000256" key="7">
    <source>
        <dbReference type="ARBA" id="ARBA00022840"/>
    </source>
</evidence>
<dbReference type="SUPFAM" id="SSF52540">
    <property type="entry name" value="P-loop containing nucleoside triphosphate hydrolases"/>
    <property type="match status" value="2"/>
</dbReference>
<dbReference type="FunFam" id="3.40.50.300:FF:000066">
    <property type="entry name" value="ABC transporter B family member 1"/>
    <property type="match status" value="1"/>
</dbReference>
<dbReference type="CDD" id="cd18578">
    <property type="entry name" value="ABC_6TM_Pgp_ABCB1_D2_like"/>
    <property type="match status" value="1"/>
</dbReference>
<comment type="subcellular location">
    <subcellularLocation>
        <location evidence="1">Cell membrane</location>
        <topology evidence="1">Multi-pass membrane protein</topology>
    </subcellularLocation>
</comment>
<evidence type="ECO:0000256" key="8">
    <source>
        <dbReference type="ARBA" id="ARBA00022989"/>
    </source>
</evidence>
<comment type="similarity">
    <text evidence="2">Belongs to the ABC transporter superfamily. ABCB family. Multidrug resistance exporter (TC 3.A.1.201) subfamily.</text>
</comment>
<feature type="transmembrane region" description="Helical" evidence="12">
    <location>
        <begin position="335"/>
        <end position="360"/>
    </location>
</feature>
<keyword evidence="5" id="KW-0677">Repeat</keyword>
<dbReference type="PROSITE" id="PS00211">
    <property type="entry name" value="ABC_TRANSPORTER_1"/>
    <property type="match status" value="2"/>
</dbReference>
<dbReference type="SUPFAM" id="SSF90123">
    <property type="entry name" value="ABC transporter transmembrane region"/>
    <property type="match status" value="2"/>
</dbReference>
<evidence type="ECO:0000256" key="10">
    <source>
        <dbReference type="ARBA" id="ARBA00023180"/>
    </source>
</evidence>
<evidence type="ECO:0000256" key="11">
    <source>
        <dbReference type="SAM" id="MobiDB-lite"/>
    </source>
</evidence>
<keyword evidence="7" id="KW-0067">ATP-binding</keyword>
<evidence type="ECO:0000256" key="3">
    <source>
        <dbReference type="ARBA" id="ARBA00022448"/>
    </source>
</evidence>
<keyword evidence="3" id="KW-0813">Transport</keyword>
<feature type="transmembrane region" description="Helical" evidence="12">
    <location>
        <begin position="1202"/>
        <end position="1226"/>
    </location>
</feature>
<evidence type="ECO:0000256" key="4">
    <source>
        <dbReference type="ARBA" id="ARBA00022692"/>
    </source>
</evidence>
<dbReference type="PROSITE" id="PS50893">
    <property type="entry name" value="ABC_TRANSPORTER_2"/>
    <property type="match status" value="2"/>
</dbReference>